<name>A0A5J4FZ50_9FLAO</name>
<dbReference type="OrthoDB" id="1442608at2"/>
<reference evidence="1 2" key="1">
    <citation type="submission" date="2019-08" db="EMBL/GenBank/DDBJ databases">
        <title>Ulvibacter marinistellae sp. nov., isolated from a starfish, Patiria pectinifera.</title>
        <authorList>
            <person name="Kawano K."/>
            <person name="Ushijima N."/>
            <person name="Kihara M."/>
            <person name="Itoh H."/>
        </authorList>
    </citation>
    <scope>NUCLEOTIDE SEQUENCE [LARGE SCALE GENOMIC DNA]</scope>
    <source>
        <strain evidence="1 2">KK4</strain>
    </source>
</reference>
<organism evidence="1 2">
    <name type="scientific">Patiriisocius marinistellae</name>
    <dbReference type="NCBI Taxonomy" id="2494560"/>
    <lineage>
        <taxon>Bacteria</taxon>
        <taxon>Pseudomonadati</taxon>
        <taxon>Bacteroidota</taxon>
        <taxon>Flavobacteriia</taxon>
        <taxon>Flavobacteriales</taxon>
        <taxon>Flavobacteriaceae</taxon>
        <taxon>Patiriisocius</taxon>
    </lineage>
</organism>
<proteinExistence type="predicted"/>
<gene>
    <name evidence="1" type="ORF">ULMS_09540</name>
</gene>
<dbReference type="InterPro" id="IPR038396">
    <property type="entry name" value="SpoIIAA-like_sf"/>
</dbReference>
<evidence type="ECO:0000313" key="2">
    <source>
        <dbReference type="Proteomes" id="UP000326994"/>
    </source>
</evidence>
<protein>
    <recommendedName>
        <fullName evidence="3">STAS/SEC14 domain-containing protein</fullName>
    </recommendedName>
</protein>
<dbReference type="Pfam" id="PF11964">
    <property type="entry name" value="SpoIIAA-like"/>
    <property type="match status" value="1"/>
</dbReference>
<accession>A0A5J4FZ50</accession>
<keyword evidence="2" id="KW-1185">Reference proteome</keyword>
<evidence type="ECO:0008006" key="3">
    <source>
        <dbReference type="Google" id="ProtNLM"/>
    </source>
</evidence>
<dbReference type="EMBL" id="BKCF01000001">
    <property type="protein sequence ID" value="GEQ85446.1"/>
    <property type="molecule type" value="Genomic_DNA"/>
</dbReference>
<dbReference type="Proteomes" id="UP000326994">
    <property type="component" value="Unassembled WGS sequence"/>
</dbReference>
<dbReference type="RefSeq" id="WP_151893365.1">
    <property type="nucleotide sequence ID" value="NZ_BKCF01000001.1"/>
</dbReference>
<dbReference type="InterPro" id="IPR021866">
    <property type="entry name" value="SpoIIAA-like"/>
</dbReference>
<dbReference type="AlphaFoldDB" id="A0A5J4FZ50"/>
<dbReference type="InterPro" id="IPR036513">
    <property type="entry name" value="STAS_dom_sf"/>
</dbReference>
<sequence length="119" mass="13765">MLSTFSFSENTIGFLITGQFNSATIDELQEIILERIESHGTINLFMEDDGIENFTLSAVMQEIYFKHKNSTNIDKIAIVSDHKWMSICVTFENLFLSSRVKHFTIENRLNALNWISRPD</sequence>
<dbReference type="Gene3D" id="3.40.50.10600">
    <property type="entry name" value="SpoIIaa-like domains"/>
    <property type="match status" value="1"/>
</dbReference>
<dbReference type="SUPFAM" id="SSF52091">
    <property type="entry name" value="SpoIIaa-like"/>
    <property type="match status" value="1"/>
</dbReference>
<comment type="caution">
    <text evidence="1">The sequence shown here is derived from an EMBL/GenBank/DDBJ whole genome shotgun (WGS) entry which is preliminary data.</text>
</comment>
<evidence type="ECO:0000313" key="1">
    <source>
        <dbReference type="EMBL" id="GEQ85446.1"/>
    </source>
</evidence>